<feature type="transmembrane region" description="Helical" evidence="1">
    <location>
        <begin position="225"/>
        <end position="245"/>
    </location>
</feature>
<keyword evidence="1" id="KW-1133">Transmembrane helix</keyword>
<accession>A0A0R1UTK9</accession>
<gene>
    <name evidence="2" type="ORF">FC21_GL001244</name>
</gene>
<feature type="transmembrane region" description="Helical" evidence="1">
    <location>
        <begin position="257"/>
        <end position="282"/>
    </location>
</feature>
<dbReference type="STRING" id="417373.GCA_001570685_00003"/>
<evidence type="ECO:0000313" key="2">
    <source>
        <dbReference type="EMBL" id="KRL96495.1"/>
    </source>
</evidence>
<keyword evidence="1" id="KW-0472">Membrane</keyword>
<dbReference type="RefSeq" id="WP_054653695.1">
    <property type="nucleotide sequence ID" value="NZ_AZGC01000005.1"/>
</dbReference>
<name>A0A0R1UTK9_9LACO</name>
<proteinExistence type="predicted"/>
<feature type="transmembrane region" description="Helical" evidence="1">
    <location>
        <begin position="138"/>
        <end position="156"/>
    </location>
</feature>
<dbReference type="Proteomes" id="UP000051084">
    <property type="component" value="Unassembled WGS sequence"/>
</dbReference>
<evidence type="ECO:0000313" key="3">
    <source>
        <dbReference type="Proteomes" id="UP000051084"/>
    </source>
</evidence>
<dbReference type="PATRIC" id="fig|1423742.4.peg.1290"/>
<dbReference type="AlphaFoldDB" id="A0A0R1UTK9"/>
<organism evidence="2 3">
    <name type="scientific">Limosilactobacillus equigenerosi DSM 18793 = JCM 14505</name>
    <dbReference type="NCBI Taxonomy" id="1423742"/>
    <lineage>
        <taxon>Bacteria</taxon>
        <taxon>Bacillati</taxon>
        <taxon>Bacillota</taxon>
        <taxon>Bacilli</taxon>
        <taxon>Lactobacillales</taxon>
        <taxon>Lactobacillaceae</taxon>
        <taxon>Limosilactobacillus</taxon>
    </lineage>
</organism>
<dbReference type="EMBL" id="AZGC01000005">
    <property type="protein sequence ID" value="KRL96495.1"/>
    <property type="molecule type" value="Genomic_DNA"/>
</dbReference>
<dbReference type="OrthoDB" id="2283061at2"/>
<keyword evidence="1" id="KW-0812">Transmembrane</keyword>
<keyword evidence="3" id="KW-1185">Reference proteome</keyword>
<evidence type="ECO:0000256" key="1">
    <source>
        <dbReference type="SAM" id="Phobius"/>
    </source>
</evidence>
<feature type="transmembrane region" description="Helical" evidence="1">
    <location>
        <begin position="70"/>
        <end position="98"/>
    </location>
</feature>
<comment type="caution">
    <text evidence="2">The sequence shown here is derived from an EMBL/GenBank/DDBJ whole genome shotgun (WGS) entry which is preliminary data.</text>
</comment>
<protein>
    <submittedName>
        <fullName evidence="2">Uncharacterized protein</fullName>
    </submittedName>
</protein>
<reference evidence="2 3" key="1">
    <citation type="journal article" date="2015" name="Genome Announc.">
        <title>Expanding the biotechnology potential of lactobacilli through comparative genomics of 213 strains and associated genera.</title>
        <authorList>
            <person name="Sun Z."/>
            <person name="Harris H.M."/>
            <person name="McCann A."/>
            <person name="Guo C."/>
            <person name="Argimon S."/>
            <person name="Zhang W."/>
            <person name="Yang X."/>
            <person name="Jeffery I.B."/>
            <person name="Cooney J.C."/>
            <person name="Kagawa T.F."/>
            <person name="Liu W."/>
            <person name="Song Y."/>
            <person name="Salvetti E."/>
            <person name="Wrobel A."/>
            <person name="Rasinkangas P."/>
            <person name="Parkhill J."/>
            <person name="Rea M.C."/>
            <person name="O'Sullivan O."/>
            <person name="Ritari J."/>
            <person name="Douillard F.P."/>
            <person name="Paul Ross R."/>
            <person name="Yang R."/>
            <person name="Briner A.E."/>
            <person name="Felis G.E."/>
            <person name="de Vos W.M."/>
            <person name="Barrangou R."/>
            <person name="Klaenhammer T.R."/>
            <person name="Caufield P.W."/>
            <person name="Cui Y."/>
            <person name="Zhang H."/>
            <person name="O'Toole P.W."/>
        </authorList>
    </citation>
    <scope>NUCLEOTIDE SEQUENCE [LARGE SCALE GENOMIC DNA]</scope>
    <source>
        <strain evidence="2 3">DSM 18793</strain>
    </source>
</reference>
<sequence length="343" mass="38757">MNNQVSFKKLRATMKETLGNGGYKKSVLAMVVINLLLLVAYLVMAWAMMVMSRYTLMTLMSSMQYLMMGMGAYVLPSIMMMLLVVLVLFGLLVVVYLLGVSANTAMLYAIQDLQADHTKVVNFKAVMEMFGNLNKSQVIRVVLYQGLFMWLWTLPFNLLDNFAGNNMVIKWTLTALTYLVLIWKELQYSQSLLILRAQRASLVGQSMRHVVTASKRYMQGLMWNYLGYALLYLGLPVAVLTALAVESGVGLTQVGAPAWVVPTILVVLVILCLLYVPVMLTFQVSYFNLTKSSLKLDQLMVDRLVPMVILTGEQTWDTYQPQNDDAPSKKRKLFARKLTAHRK</sequence>
<feature type="transmembrane region" description="Helical" evidence="1">
    <location>
        <begin position="27"/>
        <end position="50"/>
    </location>
</feature>